<dbReference type="KEGG" id="cchl:FPL14_06355"/>
<dbReference type="Gene3D" id="3.30.720.120">
    <property type="match status" value="1"/>
</dbReference>
<feature type="domain" description="VOC" evidence="1">
    <location>
        <begin position="4"/>
        <end position="126"/>
    </location>
</feature>
<reference evidence="2 3" key="1">
    <citation type="submission" date="2019-07" db="EMBL/GenBank/DDBJ databases">
        <authorList>
            <person name="Kim J.K."/>
            <person name="Cheong H.-M."/>
            <person name="Choi Y."/>
            <person name="Hwang K.J."/>
            <person name="Lee S."/>
            <person name="Choi C."/>
        </authorList>
    </citation>
    <scope>NUCLEOTIDE SEQUENCE [LARGE SCALE GENOMIC DNA]</scope>
    <source>
        <strain evidence="2 3">KS 22</strain>
    </source>
</reference>
<dbReference type="Gene3D" id="3.30.720.110">
    <property type="match status" value="1"/>
</dbReference>
<sequence length="155" mass="17743">MKISSFYPVILTNQVALSAEFYRNQFGFEIVFEAEWYISLRLLRDTETSFELAILESGHPTVPTAYRHSVNGLILNFEVDDVDAEYERLIKREKLPLLLDIRDEEFGQRHFITSDPNGVLIDVISIIPPSTAYSEKYNEKPWLDKNAGGGLLSVD</sequence>
<accession>A0A7G5BV87</accession>
<organism evidence="2 3">
    <name type="scientific">Cohnella cholangitidis</name>
    <dbReference type="NCBI Taxonomy" id="2598458"/>
    <lineage>
        <taxon>Bacteria</taxon>
        <taxon>Bacillati</taxon>
        <taxon>Bacillota</taxon>
        <taxon>Bacilli</taxon>
        <taxon>Bacillales</taxon>
        <taxon>Paenibacillaceae</taxon>
        <taxon>Cohnella</taxon>
    </lineage>
</organism>
<dbReference type="Pfam" id="PF00903">
    <property type="entry name" value="Glyoxalase"/>
    <property type="match status" value="1"/>
</dbReference>
<dbReference type="Proteomes" id="UP000515679">
    <property type="component" value="Chromosome"/>
</dbReference>
<dbReference type="RefSeq" id="WP_182302228.1">
    <property type="nucleotide sequence ID" value="NZ_CP041969.1"/>
</dbReference>
<dbReference type="EMBL" id="CP041969">
    <property type="protein sequence ID" value="QMV40871.1"/>
    <property type="molecule type" value="Genomic_DNA"/>
</dbReference>
<proteinExistence type="predicted"/>
<evidence type="ECO:0000313" key="3">
    <source>
        <dbReference type="Proteomes" id="UP000515679"/>
    </source>
</evidence>
<gene>
    <name evidence="2" type="ORF">FPL14_06355</name>
</gene>
<dbReference type="InterPro" id="IPR029068">
    <property type="entry name" value="Glyas_Bleomycin-R_OHBP_Dase"/>
</dbReference>
<dbReference type="AlphaFoldDB" id="A0A7G5BV87"/>
<keyword evidence="2" id="KW-0223">Dioxygenase</keyword>
<dbReference type="InterPro" id="IPR004360">
    <property type="entry name" value="Glyas_Fos-R_dOase_dom"/>
</dbReference>
<keyword evidence="3" id="KW-1185">Reference proteome</keyword>
<dbReference type="PROSITE" id="PS51819">
    <property type="entry name" value="VOC"/>
    <property type="match status" value="1"/>
</dbReference>
<protein>
    <submittedName>
        <fullName evidence="2">Glyoxalase/bleomycin resistance/extradiol dioxygenase family protein</fullName>
    </submittedName>
</protein>
<evidence type="ECO:0000259" key="1">
    <source>
        <dbReference type="PROSITE" id="PS51819"/>
    </source>
</evidence>
<evidence type="ECO:0000313" key="2">
    <source>
        <dbReference type="EMBL" id="QMV40871.1"/>
    </source>
</evidence>
<dbReference type="SUPFAM" id="SSF54593">
    <property type="entry name" value="Glyoxalase/Bleomycin resistance protein/Dihydroxybiphenyl dioxygenase"/>
    <property type="match status" value="1"/>
</dbReference>
<dbReference type="InterPro" id="IPR037523">
    <property type="entry name" value="VOC_core"/>
</dbReference>
<name>A0A7G5BV87_9BACL</name>
<dbReference type="GO" id="GO:0051213">
    <property type="term" value="F:dioxygenase activity"/>
    <property type="evidence" value="ECO:0007669"/>
    <property type="project" value="UniProtKB-KW"/>
</dbReference>
<keyword evidence="2" id="KW-0560">Oxidoreductase</keyword>